<feature type="transmembrane region" description="Helical" evidence="1">
    <location>
        <begin position="265"/>
        <end position="288"/>
    </location>
</feature>
<dbReference type="Proteomes" id="UP000199315">
    <property type="component" value="Unassembled WGS sequence"/>
</dbReference>
<dbReference type="OrthoDB" id="9760357at2"/>
<evidence type="ECO:0000313" key="3">
    <source>
        <dbReference type="Proteomes" id="UP000199315"/>
    </source>
</evidence>
<feature type="transmembrane region" description="Helical" evidence="1">
    <location>
        <begin position="592"/>
        <end position="613"/>
    </location>
</feature>
<sequence length="759" mass="87549">MRLFFKESQKTFLRWSFFVVLALTVFLNSAMLMTKEADYGLPSSVCNKACEYIFSLPEDKRIDFIMEYSNQVKTEAPVKTHSFTDNSVYEQLLATKLETEALQIKNYPAYIEEIEAQAEQSEISIFQDSSDFSRKNFAKAARAFAPFKEVTLTFNNSQAFYDMTSFHITDVFIILNLFFIIAWMTIYEKEKGLYKLLRSTKKGRFQLILTKLGLIILSSFFLTIIFWGSDYIAACLKNGSINLEAPIQSIRGFDGSALLLNVKQYLILFYLCKFMVYMVTGFFILLTALKSKYTIGIYVYSFILFATEFALYFFIDGNSGLQLLHYINIIPLADVNSIFRFYFNLNIFQIPVNIIPVSFLFLIILTILIFTLNIVTFSSDKWDSTVRYLRKTNKKKARTPVVNLFVHENYRLLIGQKGLLLILLLILTEGWIFSQKPVYLGTNEYYYRNYMQGIQGDITDQTDGFIISEQNRIEKYEKMLTEAQIKYQNNQISMEEFSAVNLLVSNNLESRDGFQRVVAQYNYTKENNLPLVYDTGYLNLFGLGYDSYSTDFVQAIIMILFMVFIFAEYFSKEYSTGMIKLITTLPFGRRKLLRVKLVLCFFITLLVYLISYLPELWHVGKVYGLSQIFAPVRSIPAMASNKLASLSIVSFLLMIYGYRFIMAVLTALLIFVLAVMRKNTIQAATLTLGILTLPLFIHVLGIDIADYFTLNGLFSMNLVLNEWPAFAVILVMLLPFVFIGFNLGYLFKRAGSEKGNPRF</sequence>
<feature type="transmembrane region" description="Helical" evidence="1">
    <location>
        <begin position="648"/>
        <end position="676"/>
    </location>
</feature>
<evidence type="ECO:0008006" key="4">
    <source>
        <dbReference type="Google" id="ProtNLM"/>
    </source>
</evidence>
<dbReference type="AlphaFoldDB" id="A0A1D3TXP0"/>
<protein>
    <recommendedName>
        <fullName evidence="4">ABC-2 family transporter protein</fullName>
    </recommendedName>
</protein>
<feature type="transmembrane region" description="Helical" evidence="1">
    <location>
        <begin position="683"/>
        <end position="705"/>
    </location>
</feature>
<feature type="transmembrane region" description="Helical" evidence="1">
    <location>
        <begin position="12"/>
        <end position="33"/>
    </location>
</feature>
<accession>A0A1D3TXP0</accession>
<organism evidence="2 3">
    <name type="scientific">Anaerobium acetethylicum</name>
    <dbReference type="NCBI Taxonomy" id="1619234"/>
    <lineage>
        <taxon>Bacteria</taxon>
        <taxon>Bacillati</taxon>
        <taxon>Bacillota</taxon>
        <taxon>Clostridia</taxon>
        <taxon>Lachnospirales</taxon>
        <taxon>Lachnospiraceae</taxon>
        <taxon>Anaerobium</taxon>
    </lineage>
</organism>
<feature type="transmembrane region" description="Helical" evidence="1">
    <location>
        <begin position="725"/>
        <end position="747"/>
    </location>
</feature>
<gene>
    <name evidence="2" type="ORF">SAMN05421730_103230</name>
</gene>
<feature type="transmembrane region" description="Helical" evidence="1">
    <location>
        <begin position="354"/>
        <end position="377"/>
    </location>
</feature>
<evidence type="ECO:0000256" key="1">
    <source>
        <dbReference type="SAM" id="Phobius"/>
    </source>
</evidence>
<keyword evidence="1" id="KW-1133">Transmembrane helix</keyword>
<name>A0A1D3TXP0_9FIRM</name>
<feature type="transmembrane region" description="Helical" evidence="1">
    <location>
        <begin position="552"/>
        <end position="571"/>
    </location>
</feature>
<dbReference type="PANTHER" id="PTHR37305">
    <property type="entry name" value="INTEGRAL MEMBRANE PROTEIN-RELATED"/>
    <property type="match status" value="1"/>
</dbReference>
<dbReference type="STRING" id="1619234.SAMN05421730_103230"/>
<dbReference type="RefSeq" id="WP_091236386.1">
    <property type="nucleotide sequence ID" value="NZ_FMKA01000032.1"/>
</dbReference>
<feature type="transmembrane region" description="Helical" evidence="1">
    <location>
        <begin position="166"/>
        <end position="187"/>
    </location>
</feature>
<evidence type="ECO:0000313" key="2">
    <source>
        <dbReference type="EMBL" id="SCP99112.1"/>
    </source>
</evidence>
<keyword evidence="3" id="KW-1185">Reference proteome</keyword>
<keyword evidence="1" id="KW-0472">Membrane</keyword>
<feature type="transmembrane region" description="Helical" evidence="1">
    <location>
        <begin position="208"/>
        <end position="228"/>
    </location>
</feature>
<feature type="transmembrane region" description="Helical" evidence="1">
    <location>
        <begin position="418"/>
        <end position="434"/>
    </location>
</feature>
<reference evidence="2 3" key="1">
    <citation type="submission" date="2016-09" db="EMBL/GenBank/DDBJ databases">
        <authorList>
            <person name="Capua I."/>
            <person name="De Benedictis P."/>
            <person name="Joannis T."/>
            <person name="Lombin L.H."/>
            <person name="Cattoli G."/>
        </authorList>
    </citation>
    <scope>NUCLEOTIDE SEQUENCE [LARGE SCALE GENOMIC DNA]</scope>
    <source>
        <strain evidence="2 3">GluBS11</strain>
    </source>
</reference>
<keyword evidence="1" id="KW-0812">Transmembrane</keyword>
<proteinExistence type="predicted"/>
<dbReference type="EMBL" id="FMKA01000032">
    <property type="protein sequence ID" value="SCP99112.1"/>
    <property type="molecule type" value="Genomic_DNA"/>
</dbReference>
<dbReference type="PANTHER" id="PTHR37305:SF1">
    <property type="entry name" value="MEMBRANE PROTEIN"/>
    <property type="match status" value="1"/>
</dbReference>
<feature type="transmembrane region" description="Helical" evidence="1">
    <location>
        <begin position="295"/>
        <end position="315"/>
    </location>
</feature>